<evidence type="ECO:0000256" key="3">
    <source>
        <dbReference type="ARBA" id="ARBA00023082"/>
    </source>
</evidence>
<reference evidence="7" key="1">
    <citation type="submission" date="2023-07" db="EMBL/GenBank/DDBJ databases">
        <title>Genome content predicts the carbon catabolic preferences of heterotrophic bacteria.</title>
        <authorList>
            <person name="Gralka M."/>
        </authorList>
    </citation>
    <scope>NUCLEOTIDE SEQUENCE</scope>
    <source>
        <strain evidence="7">I3M17_2</strain>
    </source>
</reference>
<dbReference type="EMBL" id="JAUOPB010000015">
    <property type="protein sequence ID" value="MDO6424530.1"/>
    <property type="molecule type" value="Genomic_DNA"/>
</dbReference>
<accession>A0AAW7X9J0</accession>
<dbReference type="Gene3D" id="1.10.10.10">
    <property type="entry name" value="Winged helix-like DNA-binding domain superfamily/Winged helix DNA-binding domain"/>
    <property type="match status" value="1"/>
</dbReference>
<evidence type="ECO:0000259" key="5">
    <source>
        <dbReference type="Pfam" id="PF04542"/>
    </source>
</evidence>
<dbReference type="AlphaFoldDB" id="A0AAW7X9J0"/>
<sequence length="179" mass="20244">MTISDQTLIARVQANGDQHAFSQLVRKHQSQVRSWARRLCNGDEHLADDLAQEAFIKAYMALAAFRGDAKFSVWLYRIVFNVAASKWRKKKLDWCNIDEQPDIAAETCELHQFAASEDITRAMQVLTEPQRIAVQLCFEEGFSHDEAAQVMGVPLGTLKTHINRAKAKLKVSLASWEQG</sequence>
<dbReference type="CDD" id="cd06171">
    <property type="entry name" value="Sigma70_r4"/>
    <property type="match status" value="1"/>
</dbReference>
<evidence type="ECO:0000256" key="4">
    <source>
        <dbReference type="ARBA" id="ARBA00023163"/>
    </source>
</evidence>
<feature type="domain" description="RNA polymerase sigma-70 region 2" evidence="5">
    <location>
        <begin position="24"/>
        <end position="91"/>
    </location>
</feature>
<dbReference type="Pfam" id="PF04542">
    <property type="entry name" value="Sigma70_r2"/>
    <property type="match status" value="1"/>
</dbReference>
<evidence type="ECO:0000313" key="8">
    <source>
        <dbReference type="Proteomes" id="UP001169760"/>
    </source>
</evidence>
<dbReference type="GO" id="GO:0016987">
    <property type="term" value="F:sigma factor activity"/>
    <property type="evidence" value="ECO:0007669"/>
    <property type="project" value="UniProtKB-KW"/>
</dbReference>
<gene>
    <name evidence="7" type="ORF">Q4521_18730</name>
</gene>
<name>A0AAW7X9J0_9GAMM</name>
<dbReference type="Gene3D" id="1.10.1740.10">
    <property type="match status" value="1"/>
</dbReference>
<evidence type="ECO:0000256" key="2">
    <source>
        <dbReference type="ARBA" id="ARBA00023015"/>
    </source>
</evidence>
<dbReference type="GO" id="GO:0003677">
    <property type="term" value="F:DNA binding"/>
    <property type="evidence" value="ECO:0007669"/>
    <property type="project" value="InterPro"/>
</dbReference>
<dbReference type="InterPro" id="IPR014284">
    <property type="entry name" value="RNA_pol_sigma-70_dom"/>
</dbReference>
<feature type="domain" description="RNA polymerase sigma factor 70 region 4 type 2" evidence="6">
    <location>
        <begin position="117"/>
        <end position="169"/>
    </location>
</feature>
<dbReference type="InterPro" id="IPR013249">
    <property type="entry name" value="RNA_pol_sigma70_r4_t2"/>
</dbReference>
<dbReference type="NCBIfam" id="TIGR02937">
    <property type="entry name" value="sigma70-ECF"/>
    <property type="match status" value="1"/>
</dbReference>
<dbReference type="PANTHER" id="PTHR43133">
    <property type="entry name" value="RNA POLYMERASE ECF-TYPE SIGMA FACTO"/>
    <property type="match status" value="1"/>
</dbReference>
<dbReference type="InterPro" id="IPR013324">
    <property type="entry name" value="RNA_pol_sigma_r3/r4-like"/>
</dbReference>
<evidence type="ECO:0000256" key="1">
    <source>
        <dbReference type="ARBA" id="ARBA00010641"/>
    </source>
</evidence>
<dbReference type="SUPFAM" id="SSF88946">
    <property type="entry name" value="Sigma2 domain of RNA polymerase sigma factors"/>
    <property type="match status" value="1"/>
</dbReference>
<dbReference type="Pfam" id="PF08281">
    <property type="entry name" value="Sigma70_r4_2"/>
    <property type="match status" value="1"/>
</dbReference>
<evidence type="ECO:0000313" key="7">
    <source>
        <dbReference type="EMBL" id="MDO6424530.1"/>
    </source>
</evidence>
<comment type="caution">
    <text evidence="7">The sequence shown here is derived from an EMBL/GenBank/DDBJ whole genome shotgun (WGS) entry which is preliminary data.</text>
</comment>
<dbReference type="InterPro" id="IPR039425">
    <property type="entry name" value="RNA_pol_sigma-70-like"/>
</dbReference>
<dbReference type="SUPFAM" id="SSF88659">
    <property type="entry name" value="Sigma3 and sigma4 domains of RNA polymerase sigma factors"/>
    <property type="match status" value="1"/>
</dbReference>
<evidence type="ECO:0000259" key="6">
    <source>
        <dbReference type="Pfam" id="PF08281"/>
    </source>
</evidence>
<keyword evidence="2" id="KW-0805">Transcription regulation</keyword>
<organism evidence="7 8">
    <name type="scientific">Saccharophagus degradans</name>
    <dbReference type="NCBI Taxonomy" id="86304"/>
    <lineage>
        <taxon>Bacteria</taxon>
        <taxon>Pseudomonadati</taxon>
        <taxon>Pseudomonadota</taxon>
        <taxon>Gammaproteobacteria</taxon>
        <taxon>Cellvibrionales</taxon>
        <taxon>Cellvibrionaceae</taxon>
        <taxon>Saccharophagus</taxon>
    </lineage>
</organism>
<dbReference type="GO" id="GO:0006352">
    <property type="term" value="P:DNA-templated transcription initiation"/>
    <property type="evidence" value="ECO:0007669"/>
    <property type="project" value="InterPro"/>
</dbReference>
<protein>
    <submittedName>
        <fullName evidence="7">Sigma-70 family RNA polymerase sigma factor</fullName>
    </submittedName>
</protein>
<dbReference type="InterPro" id="IPR013325">
    <property type="entry name" value="RNA_pol_sigma_r2"/>
</dbReference>
<keyword evidence="3" id="KW-0731">Sigma factor</keyword>
<dbReference type="RefSeq" id="WP_303493795.1">
    <property type="nucleotide sequence ID" value="NZ_JAUOPB010000015.1"/>
</dbReference>
<dbReference type="PANTHER" id="PTHR43133:SF51">
    <property type="entry name" value="RNA POLYMERASE SIGMA FACTOR"/>
    <property type="match status" value="1"/>
</dbReference>
<dbReference type="InterPro" id="IPR007627">
    <property type="entry name" value="RNA_pol_sigma70_r2"/>
</dbReference>
<proteinExistence type="inferred from homology"/>
<comment type="similarity">
    <text evidence="1">Belongs to the sigma-70 factor family. ECF subfamily.</text>
</comment>
<keyword evidence="4" id="KW-0804">Transcription</keyword>
<dbReference type="Proteomes" id="UP001169760">
    <property type="component" value="Unassembled WGS sequence"/>
</dbReference>
<dbReference type="InterPro" id="IPR036388">
    <property type="entry name" value="WH-like_DNA-bd_sf"/>
</dbReference>